<evidence type="ECO:0000256" key="6">
    <source>
        <dbReference type="ARBA" id="ARBA00013185"/>
    </source>
</evidence>
<dbReference type="CDD" id="cd09019">
    <property type="entry name" value="galactose_mutarotase_like"/>
    <property type="match status" value="1"/>
</dbReference>
<dbReference type="Pfam" id="PF01263">
    <property type="entry name" value="Aldose_epim"/>
    <property type="match status" value="1"/>
</dbReference>
<evidence type="ECO:0000256" key="11">
    <source>
        <dbReference type="ARBA" id="ARBA00023277"/>
    </source>
</evidence>
<dbReference type="PROSITE" id="PS00545">
    <property type="entry name" value="ALDOSE_1_EPIMERASE"/>
    <property type="match status" value="1"/>
</dbReference>
<evidence type="ECO:0000313" key="17">
    <source>
        <dbReference type="EMBL" id="QDU30811.1"/>
    </source>
</evidence>
<evidence type="ECO:0000256" key="2">
    <source>
        <dbReference type="ARBA" id="ARBA00004496"/>
    </source>
</evidence>
<evidence type="ECO:0000256" key="9">
    <source>
        <dbReference type="ARBA" id="ARBA00022553"/>
    </source>
</evidence>
<comment type="pathway">
    <text evidence="3 12">Carbohydrate metabolism; hexose metabolism.</text>
</comment>
<dbReference type="PIRSF" id="PIRSF005096">
    <property type="entry name" value="GALM"/>
    <property type="match status" value="1"/>
</dbReference>
<evidence type="ECO:0000256" key="12">
    <source>
        <dbReference type="PIRNR" id="PIRNR005096"/>
    </source>
</evidence>
<dbReference type="FunFam" id="2.70.98.10:FF:000003">
    <property type="entry name" value="Aldose 1-epimerase"/>
    <property type="match status" value="1"/>
</dbReference>
<keyword evidence="16" id="KW-0732">Signal</keyword>
<evidence type="ECO:0000313" key="18">
    <source>
        <dbReference type="Proteomes" id="UP000315017"/>
    </source>
</evidence>
<dbReference type="GO" id="GO:0030246">
    <property type="term" value="F:carbohydrate binding"/>
    <property type="evidence" value="ECO:0007669"/>
    <property type="project" value="InterPro"/>
</dbReference>
<sequence precursor="true">MQPALNMFRQALLNKTAACGMMIALLSLLSHTSALCGADKPSMSVDIKAVGKAEDGSILNEITMQNKNGLRVKMISYGATITSVETPDRNGKLANITLGFPEPTGYFQRHPYFGSTVGRYGNRIAKGKFTLDGKTYTLAVNNGDNHLHGGLKAFDAVNWSARKIPTTDGVAVEFTYESPDGDEGYPGNLKVAVTYALTNENELKIDYVATTDKPTVVNLTNHAYWNLAGAGSGDILKHELTINADKWIPTDAGSIPTGELAPVKGTVMDFTTPHVIGERIAELKKPPHTTKGYDHCYVLRNQSGKLELAAKVTDPSSGRVMEVFTTEPGIQLYCGNFLDGDPKGNNHQQHEGFCLETQHFPDSPNQPTFPSTVLKPGETFRSQTVHKFSVAK</sequence>
<evidence type="ECO:0000256" key="3">
    <source>
        <dbReference type="ARBA" id="ARBA00005028"/>
    </source>
</evidence>
<feature type="binding site" evidence="15">
    <location>
        <begin position="222"/>
        <end position="224"/>
    </location>
    <ligand>
        <name>beta-D-galactose</name>
        <dbReference type="ChEBI" id="CHEBI:27667"/>
    </ligand>
</feature>
<feature type="binding site" evidence="15">
    <location>
        <begin position="122"/>
        <end position="123"/>
    </location>
    <ligand>
        <name>beta-D-galactose</name>
        <dbReference type="ChEBI" id="CHEBI:27667"/>
    </ligand>
</feature>
<dbReference type="PANTHER" id="PTHR10091:SF0">
    <property type="entry name" value="GALACTOSE MUTAROTASE"/>
    <property type="match status" value="1"/>
</dbReference>
<comment type="similarity">
    <text evidence="4 12">Belongs to the aldose epimerase family.</text>
</comment>
<proteinExistence type="inferred from homology"/>
<dbReference type="UniPathway" id="UPA00242"/>
<dbReference type="GO" id="GO:0004034">
    <property type="term" value="F:aldose 1-epimerase activity"/>
    <property type="evidence" value="ECO:0007669"/>
    <property type="project" value="UniProtKB-EC"/>
</dbReference>
<keyword evidence="10 12" id="KW-0413">Isomerase</keyword>
<dbReference type="InterPro" id="IPR008183">
    <property type="entry name" value="Aldose_1/G6P_1-epimerase"/>
</dbReference>
<reference evidence="17 18" key="1">
    <citation type="submission" date="2019-02" db="EMBL/GenBank/DDBJ databases">
        <title>Deep-cultivation of Planctomycetes and their phenomic and genomic characterization uncovers novel biology.</title>
        <authorList>
            <person name="Wiegand S."/>
            <person name="Jogler M."/>
            <person name="Boedeker C."/>
            <person name="Pinto D."/>
            <person name="Vollmers J."/>
            <person name="Rivas-Marin E."/>
            <person name="Kohn T."/>
            <person name="Peeters S.H."/>
            <person name="Heuer A."/>
            <person name="Rast P."/>
            <person name="Oberbeckmann S."/>
            <person name="Bunk B."/>
            <person name="Jeske O."/>
            <person name="Meyerdierks A."/>
            <person name="Storesund J.E."/>
            <person name="Kallscheuer N."/>
            <person name="Luecker S."/>
            <person name="Lage O.M."/>
            <person name="Pohl T."/>
            <person name="Merkel B.J."/>
            <person name="Hornburger P."/>
            <person name="Mueller R.-W."/>
            <person name="Bruemmer F."/>
            <person name="Labrenz M."/>
            <person name="Spormann A.M."/>
            <person name="Op den Camp H."/>
            <person name="Overmann J."/>
            <person name="Amann R."/>
            <person name="Jetten M.S.M."/>
            <person name="Mascher T."/>
            <person name="Medema M.H."/>
            <person name="Devos D.P."/>
            <person name="Kaster A.-K."/>
            <person name="Ovreas L."/>
            <person name="Rohde M."/>
            <person name="Galperin M.Y."/>
            <person name="Jogler C."/>
        </authorList>
    </citation>
    <scope>NUCLEOTIDE SEQUENCE [LARGE SCALE GENOMIC DNA]</scope>
    <source>
        <strain evidence="17 18">ETA_A8</strain>
    </source>
</reference>
<protein>
    <recommendedName>
        <fullName evidence="7 12">Aldose 1-epimerase</fullName>
        <ecNumber evidence="6 12">5.1.3.3</ecNumber>
    </recommendedName>
</protein>
<dbReference type="EC" id="5.1.3.3" evidence="6 12"/>
<evidence type="ECO:0000256" key="7">
    <source>
        <dbReference type="ARBA" id="ARBA00014165"/>
    </source>
</evidence>
<evidence type="ECO:0000256" key="1">
    <source>
        <dbReference type="ARBA" id="ARBA00001614"/>
    </source>
</evidence>
<accession>A0A517YKQ6</accession>
<name>A0A517YKQ6_9BACT</name>
<evidence type="ECO:0000256" key="14">
    <source>
        <dbReference type="PIRSR" id="PIRSR005096-2"/>
    </source>
</evidence>
<dbReference type="InterPro" id="IPR015443">
    <property type="entry name" value="Aldose_1-epimerase"/>
</dbReference>
<evidence type="ECO:0000256" key="15">
    <source>
        <dbReference type="PIRSR" id="PIRSR005096-3"/>
    </source>
</evidence>
<comment type="subunit">
    <text evidence="5">Monomer.</text>
</comment>
<dbReference type="AlphaFoldDB" id="A0A517YKQ6"/>
<dbReference type="Proteomes" id="UP000315017">
    <property type="component" value="Chromosome"/>
</dbReference>
<feature type="active site" description="Proton acceptor" evidence="13">
    <location>
        <position position="356"/>
    </location>
</feature>
<comment type="subcellular location">
    <subcellularLocation>
        <location evidence="2">Cytoplasm</location>
    </subcellularLocation>
</comment>
<dbReference type="InterPro" id="IPR047215">
    <property type="entry name" value="Galactose_mutarotase-like"/>
</dbReference>
<feature type="chain" id="PRO_5022040284" description="Aldose 1-epimerase" evidence="16">
    <location>
        <begin position="37"/>
        <end position="392"/>
    </location>
</feature>
<dbReference type="InterPro" id="IPR014718">
    <property type="entry name" value="GH-type_carb-bd"/>
</dbReference>
<gene>
    <name evidence="17" type="primary">mro</name>
    <name evidence="17" type="ORF">ETAA8_59600</name>
</gene>
<feature type="active site" description="Proton donor" evidence="13">
    <location>
        <position position="222"/>
    </location>
</feature>
<feature type="binding site" evidence="14">
    <location>
        <position position="294"/>
    </location>
    <ligand>
        <name>beta-D-galactose</name>
        <dbReference type="ChEBI" id="CHEBI:27667"/>
    </ligand>
</feature>
<evidence type="ECO:0000256" key="16">
    <source>
        <dbReference type="SAM" id="SignalP"/>
    </source>
</evidence>
<dbReference type="GO" id="GO:0005737">
    <property type="term" value="C:cytoplasm"/>
    <property type="evidence" value="ECO:0007669"/>
    <property type="project" value="UniProtKB-SubCell"/>
</dbReference>
<dbReference type="PANTHER" id="PTHR10091">
    <property type="entry name" value="ALDOSE-1-EPIMERASE"/>
    <property type="match status" value="1"/>
</dbReference>
<keyword evidence="8" id="KW-0963">Cytoplasm</keyword>
<evidence type="ECO:0000256" key="4">
    <source>
        <dbReference type="ARBA" id="ARBA00006206"/>
    </source>
</evidence>
<dbReference type="GO" id="GO:0006006">
    <property type="term" value="P:glucose metabolic process"/>
    <property type="evidence" value="ECO:0007669"/>
    <property type="project" value="TreeGrafter"/>
</dbReference>
<keyword evidence="9" id="KW-0597">Phosphoprotein</keyword>
<evidence type="ECO:0000256" key="5">
    <source>
        <dbReference type="ARBA" id="ARBA00011245"/>
    </source>
</evidence>
<keyword evidence="18" id="KW-1185">Reference proteome</keyword>
<dbReference type="NCBIfam" id="NF008277">
    <property type="entry name" value="PRK11055.1"/>
    <property type="match status" value="1"/>
</dbReference>
<dbReference type="InterPro" id="IPR011013">
    <property type="entry name" value="Gal_mutarotase_sf_dom"/>
</dbReference>
<dbReference type="EMBL" id="CP036274">
    <property type="protein sequence ID" value="QDU30811.1"/>
    <property type="molecule type" value="Genomic_DNA"/>
</dbReference>
<dbReference type="KEGG" id="aagg:ETAA8_59600"/>
<organism evidence="17 18">
    <name type="scientific">Anatilimnocola aggregata</name>
    <dbReference type="NCBI Taxonomy" id="2528021"/>
    <lineage>
        <taxon>Bacteria</taxon>
        <taxon>Pseudomonadati</taxon>
        <taxon>Planctomycetota</taxon>
        <taxon>Planctomycetia</taxon>
        <taxon>Pirellulales</taxon>
        <taxon>Pirellulaceae</taxon>
        <taxon>Anatilimnocola</taxon>
    </lineage>
</organism>
<comment type="catalytic activity">
    <reaction evidence="1 12">
        <text>alpha-D-glucose = beta-D-glucose</text>
        <dbReference type="Rhea" id="RHEA:10264"/>
        <dbReference type="ChEBI" id="CHEBI:15903"/>
        <dbReference type="ChEBI" id="CHEBI:17925"/>
        <dbReference type="EC" id="5.1.3.3"/>
    </reaction>
</comment>
<dbReference type="SUPFAM" id="SSF74650">
    <property type="entry name" value="Galactose mutarotase-like"/>
    <property type="match status" value="1"/>
</dbReference>
<evidence type="ECO:0000256" key="8">
    <source>
        <dbReference type="ARBA" id="ARBA00022490"/>
    </source>
</evidence>
<dbReference type="GO" id="GO:0033499">
    <property type="term" value="P:galactose catabolic process via UDP-galactose, Leloir pathway"/>
    <property type="evidence" value="ECO:0007669"/>
    <property type="project" value="TreeGrafter"/>
</dbReference>
<feature type="signal peptide" evidence="16">
    <location>
        <begin position="1"/>
        <end position="36"/>
    </location>
</feature>
<evidence type="ECO:0000256" key="13">
    <source>
        <dbReference type="PIRSR" id="PIRSR005096-1"/>
    </source>
</evidence>
<keyword evidence="11 12" id="KW-0119">Carbohydrate metabolism</keyword>
<dbReference type="Gene3D" id="2.70.98.10">
    <property type="match status" value="1"/>
</dbReference>
<evidence type="ECO:0000256" key="10">
    <source>
        <dbReference type="ARBA" id="ARBA00023235"/>
    </source>
</evidence>
<dbReference type="InterPro" id="IPR018052">
    <property type="entry name" value="Ald1_epimerase_CS"/>
</dbReference>